<evidence type="ECO:0000313" key="5">
    <source>
        <dbReference type="Proteomes" id="UP000036958"/>
    </source>
</evidence>
<proteinExistence type="inferred from homology"/>
<dbReference type="STRING" id="1409788.NC99_21180"/>
<protein>
    <recommendedName>
        <fullName evidence="3">Thioesterase domain-containing protein</fullName>
    </recommendedName>
</protein>
<evidence type="ECO:0000259" key="3">
    <source>
        <dbReference type="Pfam" id="PF03061"/>
    </source>
</evidence>
<dbReference type="GO" id="GO:0061522">
    <property type="term" value="F:1,4-dihydroxy-2-naphthoyl-CoA thioesterase activity"/>
    <property type="evidence" value="ECO:0007669"/>
    <property type="project" value="TreeGrafter"/>
</dbReference>
<keyword evidence="5" id="KW-1185">Reference proteome</keyword>
<organism evidence="4 5">
    <name type="scientific">Sunxiuqinia dokdonensis</name>
    <dbReference type="NCBI Taxonomy" id="1409788"/>
    <lineage>
        <taxon>Bacteria</taxon>
        <taxon>Pseudomonadati</taxon>
        <taxon>Bacteroidota</taxon>
        <taxon>Bacteroidia</taxon>
        <taxon>Marinilabiliales</taxon>
        <taxon>Prolixibacteraceae</taxon>
        <taxon>Sunxiuqinia</taxon>
    </lineage>
</organism>
<gene>
    <name evidence="4" type="ORF">NC99_21180</name>
</gene>
<evidence type="ECO:0000256" key="2">
    <source>
        <dbReference type="ARBA" id="ARBA00022801"/>
    </source>
</evidence>
<dbReference type="Pfam" id="PF03061">
    <property type="entry name" value="4HBT"/>
    <property type="match status" value="1"/>
</dbReference>
<dbReference type="CDD" id="cd03443">
    <property type="entry name" value="PaaI_thioesterase"/>
    <property type="match status" value="1"/>
</dbReference>
<accession>A0A0L8V9F5</accession>
<dbReference type="PANTHER" id="PTHR43240">
    <property type="entry name" value="1,4-DIHYDROXY-2-NAPHTHOYL-COA THIOESTERASE 1"/>
    <property type="match status" value="1"/>
</dbReference>
<dbReference type="PANTHER" id="PTHR43240:SF5">
    <property type="entry name" value="1,4-DIHYDROXY-2-NAPHTHOYL-COA THIOESTERASE 1"/>
    <property type="match status" value="1"/>
</dbReference>
<dbReference type="NCBIfam" id="TIGR00369">
    <property type="entry name" value="unchar_dom_1"/>
    <property type="match status" value="1"/>
</dbReference>
<dbReference type="SUPFAM" id="SSF54637">
    <property type="entry name" value="Thioesterase/thiol ester dehydrase-isomerase"/>
    <property type="match status" value="1"/>
</dbReference>
<dbReference type="InterPro" id="IPR003736">
    <property type="entry name" value="PAAI_dom"/>
</dbReference>
<feature type="domain" description="Thioesterase" evidence="3">
    <location>
        <begin position="54"/>
        <end position="130"/>
    </location>
</feature>
<dbReference type="OrthoDB" id="9798208at2"/>
<keyword evidence="2" id="KW-0378">Hydrolase</keyword>
<evidence type="ECO:0000313" key="4">
    <source>
        <dbReference type="EMBL" id="KOH44993.1"/>
    </source>
</evidence>
<dbReference type="InterPro" id="IPR029069">
    <property type="entry name" value="HotDog_dom_sf"/>
</dbReference>
<name>A0A0L8V9F5_9BACT</name>
<dbReference type="AlphaFoldDB" id="A0A0L8V9F5"/>
<sequence length="146" mass="15596">MDLSKLNINTPLEIINQATQAGLIGSLGIEITKIGDGTVEGSMELSEKNCRPDGILHGGANLALAESLAGLGSMLMVDMNEFDVLGIQVNGSHTGVLRSGKALAVAKILHPGNQTHIWNVDVRNEDGRLISTIRVTNMIVKRNDRD</sequence>
<evidence type="ECO:0000256" key="1">
    <source>
        <dbReference type="ARBA" id="ARBA00008324"/>
    </source>
</evidence>
<dbReference type="GO" id="GO:0005829">
    <property type="term" value="C:cytosol"/>
    <property type="evidence" value="ECO:0007669"/>
    <property type="project" value="TreeGrafter"/>
</dbReference>
<dbReference type="EMBL" id="LGIA01000149">
    <property type="protein sequence ID" value="KOH44993.1"/>
    <property type="molecule type" value="Genomic_DNA"/>
</dbReference>
<reference evidence="5" key="1">
    <citation type="submission" date="2015-07" db="EMBL/GenBank/DDBJ databases">
        <title>Genome sequencing of Sunxiuqinia dokdonensis strain SK.</title>
        <authorList>
            <person name="Ahn S."/>
            <person name="Kim B.-C."/>
        </authorList>
    </citation>
    <scope>NUCLEOTIDE SEQUENCE [LARGE SCALE GENOMIC DNA]</scope>
    <source>
        <strain evidence="5">SK</strain>
    </source>
</reference>
<dbReference type="Gene3D" id="3.10.129.10">
    <property type="entry name" value="Hotdog Thioesterase"/>
    <property type="match status" value="1"/>
</dbReference>
<dbReference type="RefSeq" id="WP_053182987.1">
    <property type="nucleotide sequence ID" value="NZ_LGIA01000149.1"/>
</dbReference>
<dbReference type="Proteomes" id="UP000036958">
    <property type="component" value="Unassembled WGS sequence"/>
</dbReference>
<comment type="similarity">
    <text evidence="1">Belongs to the thioesterase PaaI family.</text>
</comment>
<comment type="caution">
    <text evidence="4">The sequence shown here is derived from an EMBL/GenBank/DDBJ whole genome shotgun (WGS) entry which is preliminary data.</text>
</comment>
<dbReference type="InterPro" id="IPR006683">
    <property type="entry name" value="Thioestr_dom"/>
</dbReference>